<comment type="subcellular location">
    <subcellularLocation>
        <location evidence="1">Cell membrane</location>
        <topology evidence="1">Multi-pass membrane protein</topology>
    </subcellularLocation>
</comment>
<accession>A0A4Q7P2K3</accession>
<dbReference type="Gene3D" id="1.20.1640.10">
    <property type="entry name" value="Multidrug efflux transporter AcrB transmembrane domain"/>
    <property type="match status" value="2"/>
</dbReference>
<proteinExistence type="predicted"/>
<dbReference type="Pfam" id="PF03176">
    <property type="entry name" value="MMPL"/>
    <property type="match status" value="2"/>
</dbReference>
<sequence>MKIRFGKWVVKHKTLIFVISLLLLIPSVFGFLGTRVNYDILSYLPGNIDTMKGQDILVNEFGTGAFSLVVTEGMTEKDVAKTKSDIEAVDQVAKVVWYNTVADLSIPMEVLPDDLYQKFNHGDTTLMMVIFKDTTSSDNTMDAIEEIRGIVKENCFVSGMSAVVTDTRNLVEKEVPMYVLIAAGLSLLVLMLTLDSFLVPVFFMLSIGMAIVYNLGSNIFQGEISYITQALTAVLQLGVTMDYSIFLWHSYEEQQIRFHGDKNRAMAHAISNSISAVFGSSVTTVAGFIALCFMSFTLGLDLGIVMAKGVILGVLCCVTVLPSMILIFDKAVEKSRHKALLPELKKIGPFVTKHYRIFAVLFIVLLVPALYGYTKTDVYYNLDATLPKDLDSIAANQKLEDNFNMNAVDMVLVRSSLDQKDVRKMTREIQQEQGVSWVLGLESLVGPAIPEEMIPEDLLSVVKTEDWELLLVGSEYKIASEEMGRQCENISSIIKKYDQEGMLVGEAPCTEDLIKITDQDFKTVSAVSIGVIFLIIMVVFKSVSLPAILVCVIELAIFINMGIPYYTGTALPFIASIVIGTIQLGATVDYAILMTTRYRKERDKGQNKKEAVQIALQTSAKSVLVSAFSFFAATIGVGVYSSVDMIGSLCMLMARGALISMAVVILILPSMLLIFDWLICRTTIGAPKINKKSKKMTQEVLK</sequence>
<feature type="transmembrane region" description="Helical" evidence="6">
    <location>
        <begin position="355"/>
        <end position="373"/>
    </location>
</feature>
<dbReference type="AlphaFoldDB" id="A0A4Q7P2K3"/>
<feature type="transmembrane region" description="Helical" evidence="6">
    <location>
        <begin position="657"/>
        <end position="679"/>
    </location>
</feature>
<dbReference type="RefSeq" id="WP_130435647.1">
    <property type="nucleotide sequence ID" value="NZ_SGXF01000005.1"/>
</dbReference>
<evidence type="ECO:0000313" key="9">
    <source>
        <dbReference type="Proteomes" id="UP000292927"/>
    </source>
</evidence>
<keyword evidence="9" id="KW-1185">Reference proteome</keyword>
<evidence type="ECO:0000256" key="3">
    <source>
        <dbReference type="ARBA" id="ARBA00022692"/>
    </source>
</evidence>
<evidence type="ECO:0000256" key="6">
    <source>
        <dbReference type="SAM" id="Phobius"/>
    </source>
</evidence>
<protein>
    <recommendedName>
        <fullName evidence="7">SSD domain-containing protein</fullName>
    </recommendedName>
</protein>
<evidence type="ECO:0000259" key="7">
    <source>
        <dbReference type="PROSITE" id="PS50156"/>
    </source>
</evidence>
<organism evidence="8 9">
    <name type="scientific">Cuneatibacter caecimuris</name>
    <dbReference type="NCBI Taxonomy" id="1796618"/>
    <lineage>
        <taxon>Bacteria</taxon>
        <taxon>Bacillati</taxon>
        <taxon>Bacillota</taxon>
        <taxon>Clostridia</taxon>
        <taxon>Lachnospirales</taxon>
        <taxon>Lachnospiraceae</taxon>
        <taxon>Cuneatibacter</taxon>
    </lineage>
</organism>
<keyword evidence="2" id="KW-1003">Cell membrane</keyword>
<dbReference type="PROSITE" id="PS50156">
    <property type="entry name" value="SSD"/>
    <property type="match status" value="1"/>
</dbReference>
<feature type="transmembrane region" description="Helical" evidence="6">
    <location>
        <begin position="226"/>
        <end position="248"/>
    </location>
</feature>
<feature type="transmembrane region" description="Helical" evidence="6">
    <location>
        <begin position="547"/>
        <end position="567"/>
    </location>
</feature>
<feature type="transmembrane region" description="Helical" evidence="6">
    <location>
        <begin position="175"/>
        <end position="194"/>
    </location>
</feature>
<dbReference type="PANTHER" id="PTHR33406:SF13">
    <property type="entry name" value="MEMBRANE PROTEIN YDFJ"/>
    <property type="match status" value="1"/>
</dbReference>
<evidence type="ECO:0000256" key="2">
    <source>
        <dbReference type="ARBA" id="ARBA00022475"/>
    </source>
</evidence>
<evidence type="ECO:0000313" key="8">
    <source>
        <dbReference type="EMBL" id="RZS94005.1"/>
    </source>
</evidence>
<reference evidence="8 9" key="1">
    <citation type="submission" date="2019-02" db="EMBL/GenBank/DDBJ databases">
        <title>Genomic Encyclopedia of Type Strains, Phase IV (KMG-IV): sequencing the most valuable type-strain genomes for metagenomic binning, comparative biology and taxonomic classification.</title>
        <authorList>
            <person name="Goeker M."/>
        </authorList>
    </citation>
    <scope>NUCLEOTIDE SEQUENCE [LARGE SCALE GENOMIC DNA]</scope>
    <source>
        <strain evidence="8 9">DSM 29486</strain>
    </source>
</reference>
<feature type="transmembrane region" description="Helical" evidence="6">
    <location>
        <begin position="521"/>
        <end position="540"/>
    </location>
</feature>
<dbReference type="InterPro" id="IPR050545">
    <property type="entry name" value="Mycobact_MmpL"/>
</dbReference>
<dbReference type="GO" id="GO:0005886">
    <property type="term" value="C:plasma membrane"/>
    <property type="evidence" value="ECO:0007669"/>
    <property type="project" value="UniProtKB-SubCell"/>
</dbReference>
<feature type="transmembrane region" description="Helical" evidence="6">
    <location>
        <begin position="269"/>
        <end position="296"/>
    </location>
</feature>
<feature type="transmembrane region" description="Helical" evidence="6">
    <location>
        <begin position="573"/>
        <end position="593"/>
    </location>
</feature>
<evidence type="ECO:0000256" key="4">
    <source>
        <dbReference type="ARBA" id="ARBA00022989"/>
    </source>
</evidence>
<feature type="domain" description="SSD" evidence="7">
    <location>
        <begin position="555"/>
        <end position="674"/>
    </location>
</feature>
<gene>
    <name evidence="8" type="ORF">EV209_2367</name>
</gene>
<evidence type="ECO:0000256" key="1">
    <source>
        <dbReference type="ARBA" id="ARBA00004651"/>
    </source>
</evidence>
<dbReference type="InterPro" id="IPR004869">
    <property type="entry name" value="MMPL_dom"/>
</dbReference>
<feature type="transmembrane region" description="Helical" evidence="6">
    <location>
        <begin position="302"/>
        <end position="328"/>
    </location>
</feature>
<keyword evidence="4 6" id="KW-1133">Transmembrane helix</keyword>
<dbReference type="PANTHER" id="PTHR33406">
    <property type="entry name" value="MEMBRANE PROTEIN MJ1562-RELATED"/>
    <property type="match status" value="1"/>
</dbReference>
<comment type="caution">
    <text evidence="8">The sequence shown here is derived from an EMBL/GenBank/DDBJ whole genome shotgun (WGS) entry which is preliminary data.</text>
</comment>
<keyword evidence="3 6" id="KW-0812">Transmembrane</keyword>
<dbReference type="SUPFAM" id="SSF82866">
    <property type="entry name" value="Multidrug efflux transporter AcrB transmembrane domain"/>
    <property type="match status" value="2"/>
</dbReference>
<keyword evidence="5 6" id="KW-0472">Membrane</keyword>
<evidence type="ECO:0000256" key="5">
    <source>
        <dbReference type="ARBA" id="ARBA00023136"/>
    </source>
</evidence>
<name>A0A4Q7P2K3_9FIRM</name>
<dbReference type="EMBL" id="SGXF01000005">
    <property type="protein sequence ID" value="RZS94005.1"/>
    <property type="molecule type" value="Genomic_DNA"/>
</dbReference>
<dbReference type="OrthoDB" id="9782006at2"/>
<dbReference type="InterPro" id="IPR000731">
    <property type="entry name" value="SSD"/>
</dbReference>
<feature type="transmembrane region" description="Helical" evidence="6">
    <location>
        <begin position="614"/>
        <end position="637"/>
    </location>
</feature>
<dbReference type="Proteomes" id="UP000292927">
    <property type="component" value="Unassembled WGS sequence"/>
</dbReference>